<accession>A0A0E9RVK1</accession>
<reference evidence="1" key="2">
    <citation type="journal article" date="2015" name="Fish Shellfish Immunol.">
        <title>Early steps in the European eel (Anguilla anguilla)-Vibrio vulnificus interaction in the gills: Role of the RtxA13 toxin.</title>
        <authorList>
            <person name="Callol A."/>
            <person name="Pajuelo D."/>
            <person name="Ebbesson L."/>
            <person name="Teles M."/>
            <person name="MacKenzie S."/>
            <person name="Amaro C."/>
        </authorList>
    </citation>
    <scope>NUCLEOTIDE SEQUENCE</scope>
</reference>
<dbReference type="EMBL" id="GBXM01076052">
    <property type="protein sequence ID" value="JAH32525.1"/>
    <property type="molecule type" value="Transcribed_RNA"/>
</dbReference>
<sequence length="21" mass="2502">MRYRFLTAAILYIICLSGIKR</sequence>
<evidence type="ECO:0000313" key="1">
    <source>
        <dbReference type="EMBL" id="JAH32525.1"/>
    </source>
</evidence>
<dbReference type="AlphaFoldDB" id="A0A0E9RVK1"/>
<protein>
    <submittedName>
        <fullName evidence="1">Uncharacterized protein</fullName>
    </submittedName>
</protein>
<organism evidence="1">
    <name type="scientific">Anguilla anguilla</name>
    <name type="common">European freshwater eel</name>
    <name type="synonym">Muraena anguilla</name>
    <dbReference type="NCBI Taxonomy" id="7936"/>
    <lineage>
        <taxon>Eukaryota</taxon>
        <taxon>Metazoa</taxon>
        <taxon>Chordata</taxon>
        <taxon>Craniata</taxon>
        <taxon>Vertebrata</taxon>
        <taxon>Euteleostomi</taxon>
        <taxon>Actinopterygii</taxon>
        <taxon>Neopterygii</taxon>
        <taxon>Teleostei</taxon>
        <taxon>Anguilliformes</taxon>
        <taxon>Anguillidae</taxon>
        <taxon>Anguilla</taxon>
    </lineage>
</organism>
<reference evidence="1" key="1">
    <citation type="submission" date="2014-11" db="EMBL/GenBank/DDBJ databases">
        <authorList>
            <person name="Amaro Gonzalez C."/>
        </authorList>
    </citation>
    <scope>NUCLEOTIDE SEQUENCE</scope>
</reference>
<proteinExistence type="predicted"/>
<name>A0A0E9RVK1_ANGAN</name>